<dbReference type="InterPro" id="IPR029000">
    <property type="entry name" value="Cyclophilin-like_dom_sf"/>
</dbReference>
<dbReference type="PRINTS" id="PR00153">
    <property type="entry name" value="CSAPPISMRASE"/>
</dbReference>
<keyword evidence="3" id="KW-0413">Isomerase</keyword>
<dbReference type="PANTHER" id="PTHR45625:SF4">
    <property type="entry name" value="PEPTIDYLPROLYL ISOMERASE DOMAIN AND WD REPEAT-CONTAINING PROTEIN 1"/>
    <property type="match status" value="1"/>
</dbReference>
<feature type="non-terminal residue" evidence="5">
    <location>
        <position position="1"/>
    </location>
</feature>
<dbReference type="GO" id="GO:0006457">
    <property type="term" value="P:protein folding"/>
    <property type="evidence" value="ECO:0007669"/>
    <property type="project" value="InterPro"/>
</dbReference>
<dbReference type="PROSITE" id="PS00170">
    <property type="entry name" value="CSA_PPIASE_1"/>
    <property type="match status" value="1"/>
</dbReference>
<dbReference type="AlphaFoldDB" id="A0A0F9F8V4"/>
<dbReference type="InterPro" id="IPR024936">
    <property type="entry name" value="Cyclophilin-type_PPIase"/>
</dbReference>
<protein>
    <recommendedName>
        <fullName evidence="1">peptidylprolyl isomerase</fullName>
        <ecNumber evidence="1">5.2.1.8</ecNumber>
    </recommendedName>
</protein>
<organism evidence="5">
    <name type="scientific">marine sediment metagenome</name>
    <dbReference type="NCBI Taxonomy" id="412755"/>
    <lineage>
        <taxon>unclassified sequences</taxon>
        <taxon>metagenomes</taxon>
        <taxon>ecological metagenomes</taxon>
    </lineage>
</organism>
<comment type="caution">
    <text evidence="5">The sequence shown here is derived from an EMBL/GenBank/DDBJ whole genome shotgun (WGS) entry which is preliminary data.</text>
</comment>
<dbReference type="GO" id="GO:0003755">
    <property type="term" value="F:peptidyl-prolyl cis-trans isomerase activity"/>
    <property type="evidence" value="ECO:0007669"/>
    <property type="project" value="UniProtKB-KW"/>
</dbReference>
<proteinExistence type="predicted"/>
<evidence type="ECO:0000256" key="1">
    <source>
        <dbReference type="ARBA" id="ARBA00013194"/>
    </source>
</evidence>
<dbReference type="Pfam" id="PF00160">
    <property type="entry name" value="Pro_isomerase"/>
    <property type="match status" value="1"/>
</dbReference>
<feature type="domain" description="PPIase cyclophilin-type" evidence="4">
    <location>
        <begin position="4"/>
        <end position="153"/>
    </location>
</feature>
<evidence type="ECO:0000256" key="2">
    <source>
        <dbReference type="ARBA" id="ARBA00023110"/>
    </source>
</evidence>
<evidence type="ECO:0000256" key="3">
    <source>
        <dbReference type="ARBA" id="ARBA00023235"/>
    </source>
</evidence>
<name>A0A0F9F8V4_9ZZZZ</name>
<dbReference type="SUPFAM" id="SSF50891">
    <property type="entry name" value="Cyclophilin-like"/>
    <property type="match status" value="1"/>
</dbReference>
<gene>
    <name evidence="5" type="ORF">LCGC14_2273300</name>
</gene>
<dbReference type="PIRSF" id="PIRSF001467">
    <property type="entry name" value="Peptidylpro_ismrse"/>
    <property type="match status" value="1"/>
</dbReference>
<dbReference type="Gene3D" id="2.40.100.10">
    <property type="entry name" value="Cyclophilin-like"/>
    <property type="match status" value="1"/>
</dbReference>
<evidence type="ECO:0000313" key="5">
    <source>
        <dbReference type="EMBL" id="KKL53650.1"/>
    </source>
</evidence>
<keyword evidence="2" id="KW-0697">Rotamase</keyword>
<dbReference type="InterPro" id="IPR020892">
    <property type="entry name" value="Cyclophilin-type_PPIase_CS"/>
</dbReference>
<dbReference type="InterPro" id="IPR044666">
    <property type="entry name" value="Cyclophilin_A-like"/>
</dbReference>
<accession>A0A0F9F8V4</accession>
<evidence type="ECO:0000259" key="4">
    <source>
        <dbReference type="PROSITE" id="PS50072"/>
    </source>
</evidence>
<dbReference type="EC" id="5.2.1.8" evidence="1"/>
<dbReference type="EMBL" id="LAZR01031472">
    <property type="protein sequence ID" value="KKL53650.1"/>
    <property type="molecule type" value="Genomic_DNA"/>
</dbReference>
<reference evidence="5" key="1">
    <citation type="journal article" date="2015" name="Nature">
        <title>Complex archaea that bridge the gap between prokaryotes and eukaryotes.</title>
        <authorList>
            <person name="Spang A."/>
            <person name="Saw J.H."/>
            <person name="Jorgensen S.L."/>
            <person name="Zaremba-Niedzwiedzka K."/>
            <person name="Martijn J."/>
            <person name="Lind A.E."/>
            <person name="van Eijk R."/>
            <person name="Schleper C."/>
            <person name="Guy L."/>
            <person name="Ettema T.J."/>
        </authorList>
    </citation>
    <scope>NUCLEOTIDE SEQUENCE</scope>
</reference>
<dbReference type="InterPro" id="IPR002130">
    <property type="entry name" value="Cyclophilin-type_PPIase_dom"/>
</dbReference>
<dbReference type="CDD" id="cd00317">
    <property type="entry name" value="cyclophilin"/>
    <property type="match status" value="1"/>
</dbReference>
<dbReference type="PANTHER" id="PTHR45625">
    <property type="entry name" value="PEPTIDYL-PROLYL CIS-TRANS ISOMERASE-RELATED"/>
    <property type="match status" value="1"/>
</dbReference>
<sequence length="166" mass="18098">LSPETEIAVITTTFGDIQIKFREDLAPNTVENFKKLARSGFYDGTIFHRIIPGFVIQGGDPNTITGTRDTWGKGGPSYSIDAEISNVKHVKNMVSMARSADINSAGSQFYIVLGDAPWLDGKYTIFGEVISGQDVVEKISALETNSQDQPTIPQEATMEKVTITLP</sequence>
<dbReference type="PROSITE" id="PS50072">
    <property type="entry name" value="CSA_PPIASE_2"/>
    <property type="match status" value="1"/>
</dbReference>